<feature type="transmembrane region" description="Helical" evidence="7">
    <location>
        <begin position="112"/>
        <end position="131"/>
    </location>
</feature>
<reference evidence="9 10" key="1">
    <citation type="submission" date="2018-11" db="EMBL/GenBank/DDBJ databases">
        <title>Genomic Encyclopedia of Type Strains, Phase IV (KMG-IV): sequencing the most valuable type-strain genomes for metagenomic binning, comparative biology and taxonomic classification.</title>
        <authorList>
            <person name="Goeker M."/>
        </authorList>
    </citation>
    <scope>NUCLEOTIDE SEQUENCE [LARGE SCALE GENOMIC DNA]</scope>
    <source>
        <strain evidence="9 10">DSM 5900</strain>
    </source>
</reference>
<accession>A0A3N1KPJ8</accession>
<evidence type="ECO:0000256" key="2">
    <source>
        <dbReference type="ARBA" id="ARBA00022448"/>
    </source>
</evidence>
<dbReference type="CDD" id="cd06173">
    <property type="entry name" value="MFS_MefA_like"/>
    <property type="match status" value="1"/>
</dbReference>
<evidence type="ECO:0000256" key="7">
    <source>
        <dbReference type="SAM" id="Phobius"/>
    </source>
</evidence>
<dbReference type="Gene3D" id="1.20.1250.20">
    <property type="entry name" value="MFS general substrate transporter like domains"/>
    <property type="match status" value="2"/>
</dbReference>
<dbReference type="Pfam" id="PF05977">
    <property type="entry name" value="MFS_3"/>
    <property type="match status" value="1"/>
</dbReference>
<keyword evidence="3" id="KW-1003">Cell membrane</keyword>
<keyword evidence="10" id="KW-1185">Reference proteome</keyword>
<evidence type="ECO:0000256" key="3">
    <source>
        <dbReference type="ARBA" id="ARBA00022475"/>
    </source>
</evidence>
<keyword evidence="6 7" id="KW-0472">Membrane</keyword>
<dbReference type="AlphaFoldDB" id="A0A3N1KPJ8"/>
<sequence>MKETGERPGGPRALLADRDYLRLWLVGGLSNAVRWLELLAAGVFTYDLTGSGLMVASVTAARMLPMLLVGALAGAVADAVNRKTLLMIALGTTGLSSGLIGLVALADMLTIWHIWAGGLVSGIVWAGEMAVRRRMVGEVAGPTRVAPAVALDTVTGSLTRMIGPALGGLLLETVGIACVYGLSAVLYLTGLALVVGLRYSQETRPLRLAQIPGDIAAGFAVARRSEIIMAVLATTVVMNAFGFSYTAMIPPIGRQEFGVSATLVGILASAEAGGSLLGGLLLASGRLNLSRGRVFLAGSFGLMTAVVLAALAPWYLLAFFLLLAGGLGASSFASMQSTLILTEAPPEMRSRLMGITTVCIGTGPLGVLAVGVLSDQVGASTAMLMTGLGGLAGLALIYLRWPALRR</sequence>
<evidence type="ECO:0000256" key="5">
    <source>
        <dbReference type="ARBA" id="ARBA00022989"/>
    </source>
</evidence>
<dbReference type="PANTHER" id="PTHR23513">
    <property type="entry name" value="INTEGRAL MEMBRANE EFFLUX PROTEIN-RELATED"/>
    <property type="match status" value="1"/>
</dbReference>
<dbReference type="GO" id="GO:0022857">
    <property type="term" value="F:transmembrane transporter activity"/>
    <property type="evidence" value="ECO:0007669"/>
    <property type="project" value="InterPro"/>
</dbReference>
<feature type="transmembrane region" description="Helical" evidence="7">
    <location>
        <begin position="174"/>
        <end position="197"/>
    </location>
</feature>
<feature type="transmembrane region" description="Helical" evidence="7">
    <location>
        <begin position="52"/>
        <end position="73"/>
    </location>
</feature>
<dbReference type="SUPFAM" id="SSF103473">
    <property type="entry name" value="MFS general substrate transporter"/>
    <property type="match status" value="1"/>
</dbReference>
<evidence type="ECO:0000256" key="6">
    <source>
        <dbReference type="ARBA" id="ARBA00023136"/>
    </source>
</evidence>
<keyword evidence="5 7" id="KW-1133">Transmembrane helix</keyword>
<feature type="domain" description="Major facilitator superfamily (MFS) profile" evidence="8">
    <location>
        <begin position="228"/>
        <end position="406"/>
    </location>
</feature>
<evidence type="ECO:0000256" key="1">
    <source>
        <dbReference type="ARBA" id="ARBA00004651"/>
    </source>
</evidence>
<evidence type="ECO:0000256" key="4">
    <source>
        <dbReference type="ARBA" id="ARBA00022692"/>
    </source>
</evidence>
<dbReference type="InterPro" id="IPR020846">
    <property type="entry name" value="MFS_dom"/>
</dbReference>
<organism evidence="9 10">
    <name type="scientific">Stella humosa</name>
    <dbReference type="NCBI Taxonomy" id="94"/>
    <lineage>
        <taxon>Bacteria</taxon>
        <taxon>Pseudomonadati</taxon>
        <taxon>Pseudomonadota</taxon>
        <taxon>Alphaproteobacteria</taxon>
        <taxon>Rhodospirillales</taxon>
        <taxon>Stellaceae</taxon>
        <taxon>Stella</taxon>
    </lineage>
</organism>
<dbReference type="OrthoDB" id="7374537at2"/>
<feature type="transmembrane region" description="Helical" evidence="7">
    <location>
        <begin position="143"/>
        <end position="162"/>
    </location>
</feature>
<evidence type="ECO:0000259" key="8">
    <source>
        <dbReference type="PROSITE" id="PS50850"/>
    </source>
</evidence>
<feature type="transmembrane region" description="Helical" evidence="7">
    <location>
        <begin position="257"/>
        <end position="282"/>
    </location>
</feature>
<feature type="transmembrane region" description="Helical" evidence="7">
    <location>
        <begin position="294"/>
        <end position="312"/>
    </location>
</feature>
<dbReference type="InterPro" id="IPR010290">
    <property type="entry name" value="TM_effector"/>
</dbReference>
<feature type="transmembrane region" description="Helical" evidence="7">
    <location>
        <begin position="21"/>
        <end position="46"/>
    </location>
</feature>
<dbReference type="PROSITE" id="PS50850">
    <property type="entry name" value="MFS"/>
    <property type="match status" value="1"/>
</dbReference>
<dbReference type="EMBL" id="RJKX01000018">
    <property type="protein sequence ID" value="ROP81267.1"/>
    <property type="molecule type" value="Genomic_DNA"/>
</dbReference>
<feature type="transmembrane region" description="Helical" evidence="7">
    <location>
        <begin position="85"/>
        <end position="106"/>
    </location>
</feature>
<proteinExistence type="predicted"/>
<feature type="transmembrane region" description="Helical" evidence="7">
    <location>
        <begin position="352"/>
        <end position="373"/>
    </location>
</feature>
<dbReference type="GO" id="GO:0005886">
    <property type="term" value="C:plasma membrane"/>
    <property type="evidence" value="ECO:0007669"/>
    <property type="project" value="UniProtKB-SubCell"/>
</dbReference>
<evidence type="ECO:0000313" key="9">
    <source>
        <dbReference type="EMBL" id="ROP81267.1"/>
    </source>
</evidence>
<dbReference type="InterPro" id="IPR036259">
    <property type="entry name" value="MFS_trans_sf"/>
</dbReference>
<dbReference type="Proteomes" id="UP000278222">
    <property type="component" value="Unassembled WGS sequence"/>
</dbReference>
<name>A0A3N1KPJ8_9PROT</name>
<comment type="caution">
    <text evidence="9">The sequence shown here is derived from an EMBL/GenBank/DDBJ whole genome shotgun (WGS) entry which is preliminary data.</text>
</comment>
<keyword evidence="4 7" id="KW-0812">Transmembrane</keyword>
<dbReference type="PANTHER" id="PTHR23513:SF11">
    <property type="entry name" value="STAPHYLOFERRIN A TRANSPORTER"/>
    <property type="match status" value="1"/>
</dbReference>
<protein>
    <submittedName>
        <fullName evidence="9">Putative MFS family arabinose efflux permease</fullName>
    </submittedName>
</protein>
<gene>
    <name evidence="9" type="ORF">EDC65_5123</name>
</gene>
<feature type="transmembrane region" description="Helical" evidence="7">
    <location>
        <begin position="318"/>
        <end position="340"/>
    </location>
</feature>
<feature type="transmembrane region" description="Helical" evidence="7">
    <location>
        <begin position="227"/>
        <end position="245"/>
    </location>
</feature>
<dbReference type="RefSeq" id="WP_123695013.1">
    <property type="nucleotide sequence ID" value="NZ_AP019700.1"/>
</dbReference>
<keyword evidence="2" id="KW-0813">Transport</keyword>
<evidence type="ECO:0000313" key="10">
    <source>
        <dbReference type="Proteomes" id="UP000278222"/>
    </source>
</evidence>
<comment type="subcellular location">
    <subcellularLocation>
        <location evidence="1">Cell membrane</location>
        <topology evidence="1">Multi-pass membrane protein</topology>
    </subcellularLocation>
</comment>
<feature type="transmembrane region" description="Helical" evidence="7">
    <location>
        <begin position="379"/>
        <end position="399"/>
    </location>
</feature>